<protein>
    <submittedName>
        <fullName evidence="1">Uncharacterized protein</fullName>
    </submittedName>
</protein>
<accession>A0A9P0ZGI0</accession>
<evidence type="ECO:0000313" key="1">
    <source>
        <dbReference type="EMBL" id="CAH9099640.1"/>
    </source>
</evidence>
<proteinExistence type="predicted"/>
<organism evidence="1 2">
    <name type="scientific">Cuscuta europaea</name>
    <name type="common">European dodder</name>
    <dbReference type="NCBI Taxonomy" id="41803"/>
    <lineage>
        <taxon>Eukaryota</taxon>
        <taxon>Viridiplantae</taxon>
        <taxon>Streptophyta</taxon>
        <taxon>Embryophyta</taxon>
        <taxon>Tracheophyta</taxon>
        <taxon>Spermatophyta</taxon>
        <taxon>Magnoliopsida</taxon>
        <taxon>eudicotyledons</taxon>
        <taxon>Gunneridae</taxon>
        <taxon>Pentapetalae</taxon>
        <taxon>asterids</taxon>
        <taxon>lamiids</taxon>
        <taxon>Solanales</taxon>
        <taxon>Convolvulaceae</taxon>
        <taxon>Cuscuteae</taxon>
        <taxon>Cuscuta</taxon>
        <taxon>Cuscuta subgen. Cuscuta</taxon>
    </lineage>
</organism>
<keyword evidence="2" id="KW-1185">Reference proteome</keyword>
<sequence>MAAAASGWGQGHYNGIPYESPRQPGESLPNYRIRQTERFRAALTVAGVSTNCFTEGAWVLRGYTSQSINEALSVFEYKTTEDIQNLFVIGVRGGVILGAGRVNTVELLNFCKWLKSKRGQDAVAKFMHSEKLRLRGKENFSVQEISLLSGFELCRNDWIHARKQLKATHDERMAALKLNAVCVMRSIFLSLSTNHLITSRGTSSAGRLIALSVKRRPVASGSLLSSRC</sequence>
<evidence type="ECO:0000313" key="2">
    <source>
        <dbReference type="Proteomes" id="UP001152484"/>
    </source>
</evidence>
<comment type="caution">
    <text evidence="1">The sequence shown here is derived from an EMBL/GenBank/DDBJ whole genome shotgun (WGS) entry which is preliminary data.</text>
</comment>
<dbReference type="OrthoDB" id="1933428at2759"/>
<dbReference type="AlphaFoldDB" id="A0A9P0ZGI0"/>
<reference evidence="1" key="1">
    <citation type="submission" date="2022-07" db="EMBL/GenBank/DDBJ databases">
        <authorList>
            <person name="Macas J."/>
            <person name="Novak P."/>
            <person name="Neumann P."/>
        </authorList>
    </citation>
    <scope>NUCLEOTIDE SEQUENCE</scope>
</reference>
<dbReference type="EMBL" id="CAMAPE010000038">
    <property type="protein sequence ID" value="CAH9099640.1"/>
    <property type="molecule type" value="Genomic_DNA"/>
</dbReference>
<dbReference type="Proteomes" id="UP001152484">
    <property type="component" value="Unassembled WGS sequence"/>
</dbReference>
<gene>
    <name evidence="1" type="ORF">CEURO_LOCUS14564</name>
</gene>
<name>A0A9P0ZGI0_CUSEU</name>